<dbReference type="KEGG" id="rpc:RPC_4080"/>
<protein>
    <submittedName>
        <fullName evidence="1">Uncharacterized protein</fullName>
    </submittedName>
</protein>
<dbReference type="EMBL" id="CP000301">
    <property type="protein sequence ID" value="ABD89606.1"/>
    <property type="molecule type" value="Genomic_DNA"/>
</dbReference>
<dbReference type="AlphaFoldDB" id="Q20Z30"/>
<dbReference type="RefSeq" id="WP_011474487.1">
    <property type="nucleotide sequence ID" value="NC_007925.1"/>
</dbReference>
<reference evidence="1" key="1">
    <citation type="submission" date="2006-03" db="EMBL/GenBank/DDBJ databases">
        <title>Complete sequence of Rhodopseudomonas palustris BisB18.</title>
        <authorList>
            <consortium name="US DOE Joint Genome Institute"/>
            <person name="Copeland A."/>
            <person name="Lucas S."/>
            <person name="Lapidus A."/>
            <person name="Barry K."/>
            <person name="Detter J.C."/>
            <person name="Glavina del Rio T."/>
            <person name="Hammon N."/>
            <person name="Israni S."/>
            <person name="Dalin E."/>
            <person name="Tice H."/>
            <person name="Pitluck S."/>
            <person name="Chain P."/>
            <person name="Malfatti S."/>
            <person name="Shin M."/>
            <person name="Vergez L."/>
            <person name="Schmutz J."/>
            <person name="Larimer F."/>
            <person name="Land M."/>
            <person name="Hauser L."/>
            <person name="Pelletier D.A."/>
            <person name="Kyrpides N."/>
            <person name="Anderson I."/>
            <person name="Oda Y."/>
            <person name="Harwood C.S."/>
            <person name="Richardson P."/>
        </authorList>
    </citation>
    <scope>NUCLEOTIDE SEQUENCE [LARGE SCALE GENOMIC DNA]</scope>
    <source>
        <strain evidence="1">BisB18</strain>
    </source>
</reference>
<sequence>MTRRPPKRFETAAMRAQRLAEQAAAAAPDPLYEQCLRAVRRGMAVHSGGPRRCRMKACKRARACVSDSFACLAMLRRPVLPELDEYIAVDGMLQFYQDRAEQERE</sequence>
<organism evidence="1">
    <name type="scientific">Rhodopseudomonas palustris (strain BisB18)</name>
    <dbReference type="NCBI Taxonomy" id="316056"/>
    <lineage>
        <taxon>Bacteria</taxon>
        <taxon>Pseudomonadati</taxon>
        <taxon>Pseudomonadota</taxon>
        <taxon>Alphaproteobacteria</taxon>
        <taxon>Hyphomicrobiales</taxon>
        <taxon>Nitrobacteraceae</taxon>
        <taxon>Rhodopseudomonas</taxon>
    </lineage>
</organism>
<name>Q20Z30_RHOPB</name>
<dbReference type="OrthoDB" id="8128004at2"/>
<gene>
    <name evidence="1" type="ordered locus">RPC_4080</name>
</gene>
<accession>Q20Z30</accession>
<proteinExistence type="predicted"/>
<dbReference type="HOGENOM" id="CLU_2248038_0_0_5"/>
<evidence type="ECO:0000313" key="1">
    <source>
        <dbReference type="EMBL" id="ABD89606.1"/>
    </source>
</evidence>